<dbReference type="InterPro" id="IPR006311">
    <property type="entry name" value="TAT_signal"/>
</dbReference>
<accession>A0A2A8D5A6</accession>
<organism evidence="2 3">
    <name type="scientific">Rothia dentocariosa</name>
    <dbReference type="NCBI Taxonomy" id="2047"/>
    <lineage>
        <taxon>Bacteria</taxon>
        <taxon>Bacillati</taxon>
        <taxon>Actinomycetota</taxon>
        <taxon>Actinomycetes</taxon>
        <taxon>Micrococcales</taxon>
        <taxon>Micrococcaceae</taxon>
        <taxon>Rothia</taxon>
    </lineage>
</organism>
<dbReference type="PROSITE" id="PS51318">
    <property type="entry name" value="TAT"/>
    <property type="match status" value="1"/>
</dbReference>
<dbReference type="EMBL" id="PDEV01000003">
    <property type="protein sequence ID" value="PEN15997.1"/>
    <property type="molecule type" value="Genomic_DNA"/>
</dbReference>
<dbReference type="RefSeq" id="WP_098042852.1">
    <property type="nucleotide sequence ID" value="NZ_CAURLQ010000017.1"/>
</dbReference>
<evidence type="ECO:0000313" key="3">
    <source>
        <dbReference type="Proteomes" id="UP000219947"/>
    </source>
</evidence>
<evidence type="ECO:0008006" key="4">
    <source>
        <dbReference type="Google" id="ProtNLM"/>
    </source>
</evidence>
<name>A0A2A8D5A6_9MICC</name>
<feature type="region of interest" description="Disordered" evidence="1">
    <location>
        <begin position="294"/>
        <end position="370"/>
    </location>
</feature>
<gene>
    <name evidence="2" type="ORF">CRM92_07850</name>
</gene>
<sequence length="370" mass="39294">MTHASTRGGLTRRRVLAGAAWTTPIIVSSAVVPAYAASYDDTRPDYGIFTQAFVTHQELDTNSFLGLDSFSGPVANEQANVPASSSGLYSAGGGKFTPGGSIGKAKWGGAGFWFSAPKATTKDGKQTYYSGTTTLLAGARLRLEYRFVFPDWAEIDGAEPPGWNKNTDDFAVSLVVNPTPENGDNPQLVAFNGGAMHGYFSEMTANGNELIGYVDITLDHDVVASSHNGGGTQVYNQILASQFGTHFEDFYLEHYGLTTTLTILNGTLRYEPENGAPKSDIDLTGQQAVASIDHVGEPENPDPSTPSTPSDKSKGGGSNSTGSTGDQKNKDQESDFTVRNDIQIDPNDWLSGQKNPNGASKGSTNAQKQN</sequence>
<evidence type="ECO:0000256" key="1">
    <source>
        <dbReference type="SAM" id="MobiDB-lite"/>
    </source>
</evidence>
<proteinExistence type="predicted"/>
<keyword evidence="3" id="KW-1185">Reference proteome</keyword>
<evidence type="ECO:0000313" key="2">
    <source>
        <dbReference type="EMBL" id="PEN15997.1"/>
    </source>
</evidence>
<protein>
    <recommendedName>
        <fullName evidence="4">Tat pathway signal sequence domain protein</fullName>
    </recommendedName>
</protein>
<comment type="caution">
    <text evidence="2">The sequence shown here is derived from an EMBL/GenBank/DDBJ whole genome shotgun (WGS) entry which is preliminary data.</text>
</comment>
<dbReference type="AlphaFoldDB" id="A0A2A8D5A6"/>
<feature type="compositionally biased region" description="Basic and acidic residues" evidence="1">
    <location>
        <begin position="327"/>
        <end position="338"/>
    </location>
</feature>
<dbReference type="Proteomes" id="UP000219947">
    <property type="component" value="Unassembled WGS sequence"/>
</dbReference>
<feature type="compositionally biased region" description="Polar residues" evidence="1">
    <location>
        <begin position="350"/>
        <end position="370"/>
    </location>
</feature>
<reference evidence="2" key="1">
    <citation type="submission" date="2017-10" db="EMBL/GenBank/DDBJ databases">
        <title>Kefir isolates.</title>
        <authorList>
            <person name="Kim Y."/>
            <person name="Blasche S."/>
        </authorList>
    </citation>
    <scope>NUCLEOTIDE SEQUENCE [LARGE SCALE GENOMIC DNA]</scope>
    <source>
        <strain evidence="2">OG2-2</strain>
    </source>
</reference>